<dbReference type="Gene3D" id="1.20.1250.20">
    <property type="entry name" value="MFS general substrate transporter like domains"/>
    <property type="match status" value="1"/>
</dbReference>
<dbReference type="InterPro" id="IPR011701">
    <property type="entry name" value="MFS"/>
</dbReference>
<protein>
    <recommendedName>
        <fullName evidence="9">Transporter, major facilitator family protein</fullName>
    </recommendedName>
</protein>
<accession>E7RP33</accession>
<dbReference type="STRING" id="28134.SAMN05444288_1767"/>
<evidence type="ECO:0000256" key="5">
    <source>
        <dbReference type="ARBA" id="ARBA00023136"/>
    </source>
</evidence>
<feature type="transmembrane region" description="Helical" evidence="6">
    <location>
        <begin position="391"/>
        <end position="412"/>
    </location>
</feature>
<dbReference type="AlphaFoldDB" id="E7RP33"/>
<dbReference type="Proteomes" id="UP000005580">
    <property type="component" value="Unassembled WGS sequence"/>
</dbReference>
<comment type="caution">
    <text evidence="7">The sequence shown here is derived from an EMBL/GenBank/DDBJ whole genome shotgun (WGS) entry which is preliminary data.</text>
</comment>
<feature type="transmembrane region" description="Helical" evidence="6">
    <location>
        <begin position="169"/>
        <end position="189"/>
    </location>
</feature>
<evidence type="ECO:0000313" key="7">
    <source>
        <dbReference type="EMBL" id="EFZ37476.1"/>
    </source>
</evidence>
<gene>
    <name evidence="7" type="ORF">HMPREF0663_10934</name>
</gene>
<keyword evidence="2" id="KW-0813">Transport</keyword>
<feature type="transmembrane region" description="Helical" evidence="6">
    <location>
        <begin position="366"/>
        <end position="385"/>
    </location>
</feature>
<dbReference type="HOGENOM" id="CLU_029352_0_0_10"/>
<reference evidence="7" key="1">
    <citation type="submission" date="2011-01" db="EMBL/GenBank/DDBJ databases">
        <authorList>
            <person name="Muzny D."/>
            <person name="Qin X."/>
            <person name="Buhay C."/>
            <person name="Dugan-Rocha S."/>
            <person name="Ding Y."/>
            <person name="Chen G."/>
            <person name="Hawes A."/>
            <person name="Holder M."/>
            <person name="Jhangiani S."/>
            <person name="Johnson A."/>
            <person name="Khan Z."/>
            <person name="Li Z."/>
            <person name="Liu W."/>
            <person name="Liu X."/>
            <person name="Perez L."/>
            <person name="Shen H."/>
            <person name="Wang Q."/>
            <person name="Watt J."/>
            <person name="Xi L."/>
            <person name="Xin Y."/>
            <person name="Zhou J."/>
            <person name="Deng J."/>
            <person name="Jiang H."/>
            <person name="Liu Y."/>
            <person name="Qu J."/>
            <person name="Song X.-Z."/>
            <person name="Zhang L."/>
            <person name="Villasana D."/>
            <person name="Johnson A."/>
            <person name="Liu J."/>
            <person name="Liyanage D."/>
            <person name="Lorensuhewa L."/>
            <person name="Robinson T."/>
            <person name="Song A."/>
            <person name="Song B.-B."/>
            <person name="Dinh H."/>
            <person name="Thornton R."/>
            <person name="Coyle M."/>
            <person name="Francisco L."/>
            <person name="Jackson L."/>
            <person name="Javaid M."/>
            <person name="Korchina V."/>
            <person name="Kovar C."/>
            <person name="Mata R."/>
            <person name="Mathew T."/>
            <person name="Ngo R."/>
            <person name="Nguyen L."/>
            <person name="Nguyen N."/>
            <person name="Okwuonu G."/>
            <person name="Ongeri F."/>
            <person name="Pham C."/>
            <person name="Simmons D."/>
            <person name="Wilczek-Boney K."/>
            <person name="Hale W."/>
            <person name="Jakkamsetti A."/>
            <person name="Pham P."/>
            <person name="Ruth R."/>
            <person name="San Lucas F."/>
            <person name="Warren J."/>
            <person name="Zhang J."/>
            <person name="Zhao Z."/>
            <person name="Zhou C."/>
            <person name="Zhu D."/>
            <person name="Lee S."/>
            <person name="Bess C."/>
            <person name="Blankenburg K."/>
            <person name="Forbes L."/>
            <person name="Fu Q."/>
            <person name="Gubbala S."/>
            <person name="Hirani K."/>
            <person name="Jayaseelan J.C."/>
            <person name="Lara F."/>
            <person name="Munidasa M."/>
            <person name="Palculict T."/>
            <person name="Patil S."/>
            <person name="Pu L.-L."/>
            <person name="Saada N."/>
            <person name="Tang L."/>
            <person name="Weissenberger G."/>
            <person name="Zhu Y."/>
            <person name="Hemphill L."/>
            <person name="Shang Y."/>
            <person name="Youmans B."/>
            <person name="Ayvaz T."/>
            <person name="Ross M."/>
            <person name="Santibanez J."/>
            <person name="Aqrawi P."/>
            <person name="Gross S."/>
            <person name="Joshi V."/>
            <person name="Fowler G."/>
            <person name="Nazareth L."/>
            <person name="Reid J."/>
            <person name="Worley K."/>
            <person name="Petrosino J."/>
            <person name="Highlander S."/>
            <person name="Gibbs R."/>
        </authorList>
    </citation>
    <scope>NUCLEOTIDE SEQUENCE [LARGE SCALE GENOMIC DNA]</scope>
    <source>
        <strain evidence="7">ATCC 33269</strain>
    </source>
</reference>
<evidence type="ECO:0000256" key="6">
    <source>
        <dbReference type="SAM" id="Phobius"/>
    </source>
</evidence>
<evidence type="ECO:0008006" key="9">
    <source>
        <dbReference type="Google" id="ProtNLM"/>
    </source>
</evidence>
<proteinExistence type="predicted"/>
<evidence type="ECO:0000256" key="3">
    <source>
        <dbReference type="ARBA" id="ARBA00022692"/>
    </source>
</evidence>
<evidence type="ECO:0000256" key="1">
    <source>
        <dbReference type="ARBA" id="ARBA00004141"/>
    </source>
</evidence>
<evidence type="ECO:0000313" key="8">
    <source>
        <dbReference type="Proteomes" id="UP000005580"/>
    </source>
</evidence>
<comment type="subcellular location">
    <subcellularLocation>
        <location evidence="1">Membrane</location>
        <topology evidence="1">Multi-pass membrane protein</topology>
    </subcellularLocation>
</comment>
<keyword evidence="4 6" id="KW-1133">Transmembrane helix</keyword>
<sequence>MNIKKPLVWASTLFFAEGIPHVVLVTLAVVMYLQLGMSDTQIAFYTGWLCLPWVLRPLYRPFIELYQTRRWWVLAMQMLLGSALAGVAFTLNGSFWVQGTMFFFLLMAFSSTTYGIAANDYCRLEMGDEDRSWYVGMRNTFYNIAIILGKGLLVPAAGILQVLFRNQKIYTWSLIFFGLAGIFIAFWLYHGLVLPRQTLAEKHSAKVIRNGMHDACFAFRHSYSVKELTVFLLFLFFFCLPEGMLFKMSDTFLLRPGSAGGLGLSPQEYGLASGTVGVIGLITGGIVGRMLIRRNGLQRWLWLTACAVTLPKAVYVYLSYALPENVWLVSACIYAEQFGCGFGYAAFTACISHMDRGVGGKYCRDICKSIGYLGLMICGMMSGYVKDMLGFRRFFIVILMLCAVTFAMMWLIKTDIDFGKKTDEGR</sequence>
<name>E7RP33_9BACT</name>
<feature type="transmembrane region" description="Helical" evidence="6">
    <location>
        <begin position="300"/>
        <end position="320"/>
    </location>
</feature>
<feature type="transmembrane region" description="Helical" evidence="6">
    <location>
        <begin position="228"/>
        <end position="249"/>
    </location>
</feature>
<dbReference type="PANTHER" id="PTHR12778">
    <property type="entry name" value="SOLUTE CARRIER FAMILY 33 ACETYL-COA TRANSPORTER -RELATED"/>
    <property type="match status" value="1"/>
</dbReference>
<feature type="transmembrane region" description="Helical" evidence="6">
    <location>
        <begin position="71"/>
        <end position="89"/>
    </location>
</feature>
<feature type="transmembrane region" description="Helical" evidence="6">
    <location>
        <begin position="269"/>
        <end position="288"/>
    </location>
</feature>
<feature type="transmembrane region" description="Helical" evidence="6">
    <location>
        <begin position="7"/>
        <end position="30"/>
    </location>
</feature>
<feature type="transmembrane region" description="Helical" evidence="6">
    <location>
        <begin position="95"/>
        <end position="119"/>
    </location>
</feature>
<organism evidence="7 8">
    <name type="scientific">Hoylesella oralis ATCC 33269</name>
    <dbReference type="NCBI Taxonomy" id="873533"/>
    <lineage>
        <taxon>Bacteria</taxon>
        <taxon>Pseudomonadati</taxon>
        <taxon>Bacteroidota</taxon>
        <taxon>Bacteroidia</taxon>
        <taxon>Bacteroidales</taxon>
        <taxon>Prevotellaceae</taxon>
        <taxon>Hoylesella</taxon>
    </lineage>
</organism>
<keyword evidence="3 6" id="KW-0812">Transmembrane</keyword>
<dbReference type="GO" id="GO:0022857">
    <property type="term" value="F:transmembrane transporter activity"/>
    <property type="evidence" value="ECO:0007669"/>
    <property type="project" value="InterPro"/>
</dbReference>
<dbReference type="SUPFAM" id="SSF103473">
    <property type="entry name" value="MFS general substrate transporter"/>
    <property type="match status" value="1"/>
</dbReference>
<keyword evidence="8" id="KW-1185">Reference proteome</keyword>
<dbReference type="InterPro" id="IPR036259">
    <property type="entry name" value="MFS_trans_sf"/>
</dbReference>
<dbReference type="GO" id="GO:0016020">
    <property type="term" value="C:membrane"/>
    <property type="evidence" value="ECO:0007669"/>
    <property type="project" value="UniProtKB-SubCell"/>
</dbReference>
<dbReference type="RefSeq" id="WP_004368159.1">
    <property type="nucleotide sequence ID" value="NZ_GL833116.1"/>
</dbReference>
<feature type="transmembrane region" description="Helical" evidence="6">
    <location>
        <begin position="326"/>
        <end position="354"/>
    </location>
</feature>
<dbReference type="EMBL" id="AEPE02000003">
    <property type="protein sequence ID" value="EFZ37476.1"/>
    <property type="molecule type" value="Genomic_DNA"/>
</dbReference>
<dbReference type="InterPro" id="IPR004752">
    <property type="entry name" value="AmpG_permease/AT-1"/>
</dbReference>
<keyword evidence="5 6" id="KW-0472">Membrane</keyword>
<dbReference type="eggNOG" id="COG2814">
    <property type="taxonomic scope" value="Bacteria"/>
</dbReference>
<dbReference type="PANTHER" id="PTHR12778:SF10">
    <property type="entry name" value="MAJOR FACILITATOR SUPERFAMILY DOMAIN-CONTAINING PROTEIN 3"/>
    <property type="match status" value="1"/>
</dbReference>
<feature type="transmembrane region" description="Helical" evidence="6">
    <location>
        <begin position="140"/>
        <end position="163"/>
    </location>
</feature>
<evidence type="ECO:0000256" key="2">
    <source>
        <dbReference type="ARBA" id="ARBA00022448"/>
    </source>
</evidence>
<evidence type="ECO:0000256" key="4">
    <source>
        <dbReference type="ARBA" id="ARBA00022989"/>
    </source>
</evidence>
<feature type="transmembrane region" description="Helical" evidence="6">
    <location>
        <begin position="42"/>
        <end position="59"/>
    </location>
</feature>
<dbReference type="Pfam" id="PF07690">
    <property type="entry name" value="MFS_1"/>
    <property type="match status" value="1"/>
</dbReference>